<name>A0A7H1DZM8_9FLAO</name>
<dbReference type="RefSeq" id="WP_123248157.1">
    <property type="nucleotide sequence ID" value="NZ_CP060203.1"/>
</dbReference>
<organism evidence="2 3">
    <name type="scientific">Chryseobacterium manosquense</name>
    <dbReference type="NCBI Taxonomy" id="2754694"/>
    <lineage>
        <taxon>Bacteria</taxon>
        <taxon>Pseudomonadati</taxon>
        <taxon>Bacteroidota</taxon>
        <taxon>Flavobacteriia</taxon>
        <taxon>Flavobacteriales</taxon>
        <taxon>Weeksellaceae</taxon>
        <taxon>Chryseobacterium group</taxon>
        <taxon>Chryseobacterium</taxon>
    </lineage>
</organism>
<evidence type="ECO:0000256" key="1">
    <source>
        <dbReference type="SAM" id="Phobius"/>
    </source>
</evidence>
<protein>
    <submittedName>
        <fullName evidence="2">Uncharacterized protein</fullName>
    </submittedName>
</protein>
<feature type="transmembrane region" description="Helical" evidence="1">
    <location>
        <begin position="121"/>
        <end position="143"/>
    </location>
</feature>
<dbReference type="AlphaFoldDB" id="A0A7H1DZM8"/>
<reference evidence="2 3" key="1">
    <citation type="submission" date="2020-07" db="EMBL/GenBank/DDBJ databases">
        <title>Complete genome and description of Chryseobacterium manosquense strain Marseille-Q2069 sp. nov.</title>
        <authorList>
            <person name="Boxberger M."/>
        </authorList>
    </citation>
    <scope>NUCLEOTIDE SEQUENCE [LARGE SCALE GENOMIC DNA]</scope>
    <source>
        <strain evidence="2 3">Marseille-Q2069</strain>
    </source>
</reference>
<keyword evidence="1" id="KW-0812">Transmembrane</keyword>
<keyword evidence="1" id="KW-0472">Membrane</keyword>
<feature type="transmembrane region" description="Helical" evidence="1">
    <location>
        <begin position="93"/>
        <end position="114"/>
    </location>
</feature>
<feature type="transmembrane region" description="Helical" evidence="1">
    <location>
        <begin position="184"/>
        <end position="203"/>
    </location>
</feature>
<dbReference type="EMBL" id="CP060203">
    <property type="protein sequence ID" value="QNS42436.1"/>
    <property type="molecule type" value="Genomic_DNA"/>
</dbReference>
<keyword evidence="3" id="KW-1185">Reference proteome</keyword>
<gene>
    <name evidence="2" type="ORF">H0S70_05540</name>
</gene>
<dbReference type="Proteomes" id="UP000516438">
    <property type="component" value="Chromosome"/>
</dbReference>
<proteinExistence type="predicted"/>
<accession>A0A7H1DZM8</accession>
<evidence type="ECO:0000313" key="2">
    <source>
        <dbReference type="EMBL" id="QNS42436.1"/>
    </source>
</evidence>
<feature type="transmembrane region" description="Helical" evidence="1">
    <location>
        <begin position="155"/>
        <end position="172"/>
    </location>
</feature>
<sequence>MVKRKVLEKLSDIELEKYIKPESRFVPEAIEFAFDILKQRGRIFTETEIGQIQNLIKTKKDNEPKFEEIKNNGWDKNFTEDENAIELYTNKLIWIYCLLVGVIFGSLLQVYNFIKIKNTKAAVVTLIFGIIYSTLQIILMSYIGDITYGRYSLRIFLSGIGAFGLIVIKENIFKDKTKYRAKSIVFPVIFAVIIHIYLIYTIFYES</sequence>
<evidence type="ECO:0000313" key="3">
    <source>
        <dbReference type="Proteomes" id="UP000516438"/>
    </source>
</evidence>
<dbReference type="KEGG" id="cmaq:H0S70_05540"/>
<keyword evidence="1" id="KW-1133">Transmembrane helix</keyword>